<protein>
    <recommendedName>
        <fullName evidence="7">Tetrapyrrole methylase domain-containing protein</fullName>
    </recommendedName>
</protein>
<dbReference type="InterPro" id="IPR018063">
    <property type="entry name" value="SAM_MeTrfase_RsmI_CS"/>
</dbReference>
<dbReference type="CDD" id="cd11648">
    <property type="entry name" value="RsmI"/>
    <property type="match status" value="1"/>
</dbReference>
<reference evidence="8" key="1">
    <citation type="submission" date="2018-05" db="EMBL/GenBank/DDBJ databases">
        <authorList>
            <person name="Lanie J.A."/>
            <person name="Ng W.-L."/>
            <person name="Kazmierczak K.M."/>
            <person name="Andrzejewski T.M."/>
            <person name="Davidsen T.M."/>
            <person name="Wayne K.J."/>
            <person name="Tettelin H."/>
            <person name="Glass J.I."/>
            <person name="Rusch D."/>
            <person name="Podicherti R."/>
            <person name="Tsui H.-C.T."/>
            <person name="Winkler M.E."/>
        </authorList>
    </citation>
    <scope>NUCLEOTIDE SEQUENCE</scope>
</reference>
<evidence type="ECO:0000256" key="3">
    <source>
        <dbReference type="ARBA" id="ARBA00022603"/>
    </source>
</evidence>
<keyword evidence="3" id="KW-0489">Methyltransferase</keyword>
<dbReference type="InterPro" id="IPR035996">
    <property type="entry name" value="4pyrrol_Methylase_sf"/>
</dbReference>
<dbReference type="EMBL" id="UINC01050782">
    <property type="protein sequence ID" value="SVB64163.1"/>
    <property type="molecule type" value="Genomic_DNA"/>
</dbReference>
<keyword evidence="6" id="KW-0472">Membrane</keyword>
<feature type="domain" description="Tetrapyrrole methylase" evidence="7">
    <location>
        <begin position="4"/>
        <end position="203"/>
    </location>
</feature>
<keyword evidence="4" id="KW-0808">Transferase</keyword>
<dbReference type="NCBIfam" id="TIGR00096">
    <property type="entry name" value="16S rRNA (cytidine(1402)-2'-O)-methyltransferase"/>
    <property type="match status" value="1"/>
</dbReference>
<keyword evidence="2" id="KW-0698">rRNA processing</keyword>
<dbReference type="GO" id="GO:0032259">
    <property type="term" value="P:methylation"/>
    <property type="evidence" value="ECO:0007669"/>
    <property type="project" value="UniProtKB-KW"/>
</dbReference>
<keyword evidence="6" id="KW-1133">Transmembrane helix</keyword>
<dbReference type="PROSITE" id="PS01296">
    <property type="entry name" value="RSMI"/>
    <property type="match status" value="1"/>
</dbReference>
<dbReference type="InterPro" id="IPR014776">
    <property type="entry name" value="4pyrrole_Mease_sub2"/>
</dbReference>
<dbReference type="PIRSF" id="PIRSF005917">
    <property type="entry name" value="MTase_YraL"/>
    <property type="match status" value="1"/>
</dbReference>
<evidence type="ECO:0000256" key="1">
    <source>
        <dbReference type="ARBA" id="ARBA00022490"/>
    </source>
</evidence>
<feature type="transmembrane region" description="Helical" evidence="6">
    <location>
        <begin position="114"/>
        <end position="135"/>
    </location>
</feature>
<evidence type="ECO:0000259" key="7">
    <source>
        <dbReference type="Pfam" id="PF00590"/>
    </source>
</evidence>
<evidence type="ECO:0000313" key="8">
    <source>
        <dbReference type="EMBL" id="SVB64163.1"/>
    </source>
</evidence>
<dbReference type="InterPro" id="IPR000878">
    <property type="entry name" value="4pyrrol_Mease"/>
</dbReference>
<dbReference type="GO" id="GO:0008168">
    <property type="term" value="F:methyltransferase activity"/>
    <property type="evidence" value="ECO:0007669"/>
    <property type="project" value="UniProtKB-KW"/>
</dbReference>
<proteinExistence type="inferred from homology"/>
<sequence length="283" mass="31188">VSNFYLVATPIGNLADFTNRAVEVLRSADVILAEDTRRTGILTKSFDISVPLMSLHRHNEATRIPEVLRMLDQGKNVALVSDAGTPALSDPGERLIDAIIAAGHTLNPIPGPSAVLTALVASGFPCVPFTFIGFIPKKGKDRLRVLAKVRYSAQTIVIFESPNRLVSLLEDLIAADQENRKLVVAREMTKIHEEFFRGTVSEALGYFTENRVRGEITVVVSPTEKTQKESEDKLMAAEILSKTFLQEGFSPSQVARKVSDLLEISKNKTYEMIHARLEKSGEL</sequence>
<accession>A0A382FPK8</accession>
<evidence type="ECO:0000256" key="2">
    <source>
        <dbReference type="ARBA" id="ARBA00022552"/>
    </source>
</evidence>
<evidence type="ECO:0000256" key="5">
    <source>
        <dbReference type="ARBA" id="ARBA00022691"/>
    </source>
</evidence>
<dbReference type="GO" id="GO:0006364">
    <property type="term" value="P:rRNA processing"/>
    <property type="evidence" value="ECO:0007669"/>
    <property type="project" value="UniProtKB-KW"/>
</dbReference>
<organism evidence="8">
    <name type="scientific">marine metagenome</name>
    <dbReference type="NCBI Taxonomy" id="408172"/>
    <lineage>
        <taxon>unclassified sequences</taxon>
        <taxon>metagenomes</taxon>
        <taxon>ecological metagenomes</taxon>
    </lineage>
</organism>
<dbReference type="PANTHER" id="PTHR46111">
    <property type="entry name" value="RIBOSOMAL RNA SMALL SUBUNIT METHYLTRANSFERASE I"/>
    <property type="match status" value="1"/>
</dbReference>
<dbReference type="FunFam" id="3.30.950.10:FF:000002">
    <property type="entry name" value="Ribosomal RNA small subunit methyltransferase I"/>
    <property type="match status" value="1"/>
</dbReference>
<dbReference type="Gene3D" id="3.40.1010.10">
    <property type="entry name" value="Cobalt-precorrin-4 Transmethylase, Domain 1"/>
    <property type="match status" value="1"/>
</dbReference>
<dbReference type="InterPro" id="IPR014777">
    <property type="entry name" value="4pyrrole_Mease_sub1"/>
</dbReference>
<gene>
    <name evidence="8" type="ORF">METZ01_LOCUS217017</name>
</gene>
<dbReference type="AlphaFoldDB" id="A0A382FPK8"/>
<keyword evidence="5" id="KW-0949">S-adenosyl-L-methionine</keyword>
<dbReference type="FunFam" id="3.40.1010.10:FF:000007">
    <property type="entry name" value="Ribosomal RNA small subunit methyltransferase I"/>
    <property type="match status" value="1"/>
</dbReference>
<dbReference type="HAMAP" id="MF_01877">
    <property type="entry name" value="16SrRNA_methyltr_I"/>
    <property type="match status" value="1"/>
</dbReference>
<keyword evidence="6" id="KW-0812">Transmembrane</keyword>
<name>A0A382FPK8_9ZZZZ</name>
<dbReference type="PANTHER" id="PTHR46111:SF1">
    <property type="entry name" value="RIBOSOMAL RNA SMALL SUBUNIT METHYLTRANSFERASE I"/>
    <property type="match status" value="1"/>
</dbReference>
<dbReference type="SUPFAM" id="SSF53790">
    <property type="entry name" value="Tetrapyrrole methylase"/>
    <property type="match status" value="1"/>
</dbReference>
<feature type="non-terminal residue" evidence="8">
    <location>
        <position position="1"/>
    </location>
</feature>
<keyword evidence="1" id="KW-0963">Cytoplasm</keyword>
<dbReference type="InterPro" id="IPR008189">
    <property type="entry name" value="rRNA_ssu_MeTfrase_I"/>
</dbReference>
<dbReference type="Pfam" id="PF00590">
    <property type="entry name" value="TP_methylase"/>
    <property type="match status" value="1"/>
</dbReference>
<evidence type="ECO:0000256" key="6">
    <source>
        <dbReference type="SAM" id="Phobius"/>
    </source>
</evidence>
<dbReference type="Gene3D" id="3.30.950.10">
    <property type="entry name" value="Methyltransferase, Cobalt-precorrin-4 Transmethylase, Domain 2"/>
    <property type="match status" value="1"/>
</dbReference>
<evidence type="ECO:0000256" key="4">
    <source>
        <dbReference type="ARBA" id="ARBA00022679"/>
    </source>
</evidence>